<proteinExistence type="predicted"/>
<evidence type="ECO:0000313" key="1">
    <source>
        <dbReference type="EMBL" id="KAJ8664338.1"/>
    </source>
</evidence>
<sequence>MPTDGNMKTHRDFDLPVYLELEQVISDGNIELLQNLINARFGIQNKRNGLCLYTAIESCNTEIVKILLKAGIDREYHTVDEDGVIGPEYSPLYVALEIIDDRETRVDMVKLLVENGVDPKWEILYDRSCIFQVAQSGDCEMLKYLFDAGADVNYPVKDEEKFSPLLHVAVKNLDGQNREEMVKLLIDCKVDVNATTRCGHKTCLHVLSESGKSNDCEIFEMLLSAGADLNLLDLYGASPLALAAYQGNLELMKLMIAAQADVNLARFIGSTPLYRAVSRKDRDVVQLLLENEADPNIFEDNLGILSEAAHSSFQDRDLDWATRYYDTLKLLLAHGAQFHDSETHKENVPFTFVLSYGTMEAVHLFFEYGVTLENCGVRHPLHQAAINNCDSRILEYLLKSHRYDVDEIEHFNSCERTALYEADSVENARLLINWGANPNIRCIRFGITTSPIYDALKRRYKEKVDILFSAGAKINMSPDDELWKFVTHRQSIAEQREFLSPIIGEFVLLKSQNQLDATAEDALIDKFPITFLELKEQCSAELNELKTITFYGSVTLYDILRGKDVTRFVKNIHVGDTFESLNVLERFPIYGNRINNSYLLAKVRRDVIDEATKKLNRLLLFRFCNHHGILSTIISHLSLKDLHTLCNL</sequence>
<keyword evidence="2" id="KW-1185">Reference proteome</keyword>
<reference evidence="1" key="1">
    <citation type="submission" date="2023-04" db="EMBL/GenBank/DDBJ databases">
        <title>A chromosome-level genome assembly of the parasitoid wasp Eretmocerus hayati.</title>
        <authorList>
            <person name="Zhong Y."/>
            <person name="Liu S."/>
            <person name="Liu Y."/>
        </authorList>
    </citation>
    <scope>NUCLEOTIDE SEQUENCE</scope>
    <source>
        <strain evidence="1">ZJU_SS_LIU_2023</strain>
    </source>
</reference>
<dbReference type="Proteomes" id="UP001239111">
    <property type="component" value="Chromosome 4"/>
</dbReference>
<gene>
    <name evidence="1" type="ORF">QAD02_006000</name>
</gene>
<accession>A0ACC2N0S7</accession>
<dbReference type="EMBL" id="CM056744">
    <property type="protein sequence ID" value="KAJ8664338.1"/>
    <property type="molecule type" value="Genomic_DNA"/>
</dbReference>
<name>A0ACC2N0S7_9HYME</name>
<comment type="caution">
    <text evidence="1">The sequence shown here is derived from an EMBL/GenBank/DDBJ whole genome shotgun (WGS) entry which is preliminary data.</text>
</comment>
<protein>
    <submittedName>
        <fullName evidence="1">Uncharacterized protein</fullName>
    </submittedName>
</protein>
<evidence type="ECO:0000313" key="2">
    <source>
        <dbReference type="Proteomes" id="UP001239111"/>
    </source>
</evidence>
<organism evidence="1 2">
    <name type="scientific">Eretmocerus hayati</name>
    <dbReference type="NCBI Taxonomy" id="131215"/>
    <lineage>
        <taxon>Eukaryota</taxon>
        <taxon>Metazoa</taxon>
        <taxon>Ecdysozoa</taxon>
        <taxon>Arthropoda</taxon>
        <taxon>Hexapoda</taxon>
        <taxon>Insecta</taxon>
        <taxon>Pterygota</taxon>
        <taxon>Neoptera</taxon>
        <taxon>Endopterygota</taxon>
        <taxon>Hymenoptera</taxon>
        <taxon>Apocrita</taxon>
        <taxon>Proctotrupomorpha</taxon>
        <taxon>Chalcidoidea</taxon>
        <taxon>Aphelinidae</taxon>
        <taxon>Aphelininae</taxon>
        <taxon>Eretmocerus</taxon>
    </lineage>
</organism>